<name>A0A6B3RLX5_9RHOB</name>
<organism evidence="2 3">
    <name type="scientific">Pseudotabrizicola algicola</name>
    <dbReference type="NCBI Taxonomy" id="2709381"/>
    <lineage>
        <taxon>Bacteria</taxon>
        <taxon>Pseudomonadati</taxon>
        <taxon>Pseudomonadota</taxon>
        <taxon>Alphaproteobacteria</taxon>
        <taxon>Rhodobacterales</taxon>
        <taxon>Paracoccaceae</taxon>
        <taxon>Pseudotabrizicola</taxon>
    </lineage>
</organism>
<keyword evidence="1" id="KW-0472">Membrane</keyword>
<sequence>MTFSLSLPLLLIISGFAAGLVFMTFGAVLAWRDASKRFGDNSVDVQSMLMPEIGTIIERIETRLSAQELQRCADMELLRQDLAHMRSDVEWLAGERMIEQAIQMCRDGLPTERISADLGLQPEAIRTLKLLRTH</sequence>
<evidence type="ECO:0008006" key="4">
    <source>
        <dbReference type="Google" id="ProtNLM"/>
    </source>
</evidence>
<comment type="caution">
    <text evidence="2">The sequence shown here is derived from an EMBL/GenBank/DDBJ whole genome shotgun (WGS) entry which is preliminary data.</text>
</comment>
<protein>
    <recommendedName>
        <fullName evidence="4">DUF2802 domain-containing protein</fullName>
    </recommendedName>
</protein>
<evidence type="ECO:0000256" key="1">
    <source>
        <dbReference type="SAM" id="Phobius"/>
    </source>
</evidence>
<keyword evidence="1" id="KW-0812">Transmembrane</keyword>
<accession>A0A6B3RLX5</accession>
<dbReference type="Proteomes" id="UP000481421">
    <property type="component" value="Unassembled WGS sequence"/>
</dbReference>
<dbReference type="EMBL" id="JAAIKE010000001">
    <property type="protein sequence ID" value="NEX45265.1"/>
    <property type="molecule type" value="Genomic_DNA"/>
</dbReference>
<keyword evidence="3" id="KW-1185">Reference proteome</keyword>
<reference evidence="2 3" key="1">
    <citation type="submission" date="2020-02" db="EMBL/GenBank/DDBJ databases">
        <title>Rhodobacter algicola sp. nov., isolated from microalga culture.</title>
        <authorList>
            <person name="Park C.-Y."/>
        </authorList>
    </citation>
    <scope>NUCLEOTIDE SEQUENCE [LARGE SCALE GENOMIC DNA]</scope>
    <source>
        <strain evidence="2 3">ETT8</strain>
    </source>
</reference>
<evidence type="ECO:0000313" key="3">
    <source>
        <dbReference type="Proteomes" id="UP000481421"/>
    </source>
</evidence>
<dbReference type="AlphaFoldDB" id="A0A6B3RLX5"/>
<feature type="transmembrane region" description="Helical" evidence="1">
    <location>
        <begin position="6"/>
        <end position="31"/>
    </location>
</feature>
<gene>
    <name evidence="2" type="ORF">G3572_03540</name>
</gene>
<keyword evidence="1" id="KW-1133">Transmembrane helix</keyword>
<proteinExistence type="predicted"/>
<evidence type="ECO:0000313" key="2">
    <source>
        <dbReference type="EMBL" id="NEX45265.1"/>
    </source>
</evidence>
<dbReference type="RefSeq" id="WP_164609273.1">
    <property type="nucleotide sequence ID" value="NZ_JAAIKE010000001.1"/>
</dbReference>